<evidence type="ECO:0000256" key="4">
    <source>
        <dbReference type="ARBA" id="ARBA00023004"/>
    </source>
</evidence>
<keyword evidence="2 5" id="KW-0479">Metal-binding</keyword>
<protein>
    <submittedName>
        <fullName evidence="6">Carotenoid oxygenase family protein</fullName>
    </submittedName>
</protein>
<dbReference type="Proteomes" id="UP000662314">
    <property type="component" value="Unassembled WGS sequence"/>
</dbReference>
<feature type="binding site" evidence="5">
    <location>
        <position position="297"/>
    </location>
    <ligand>
        <name>Fe cation</name>
        <dbReference type="ChEBI" id="CHEBI:24875"/>
        <note>catalytic</note>
    </ligand>
</feature>
<feature type="binding site" evidence="5">
    <location>
        <position position="377"/>
    </location>
    <ligand>
        <name>Fe cation</name>
        <dbReference type="ChEBI" id="CHEBI:24875"/>
        <note>catalytic</note>
    </ligand>
</feature>
<evidence type="ECO:0000256" key="5">
    <source>
        <dbReference type="PIRSR" id="PIRSR604294-1"/>
    </source>
</evidence>
<dbReference type="RefSeq" id="WP_214436663.1">
    <property type="nucleotide sequence ID" value="NZ_CAWPUQ010000238.1"/>
</dbReference>
<feature type="binding site" evidence="5">
    <location>
        <position position="616"/>
    </location>
    <ligand>
        <name>Fe cation</name>
        <dbReference type="ChEBI" id="CHEBI:24875"/>
        <note>catalytic</note>
    </ligand>
</feature>
<organism evidence="6 7">
    <name type="scientific">Dendronalium phyllosphericum CENA369</name>
    <dbReference type="NCBI Taxonomy" id="1725256"/>
    <lineage>
        <taxon>Bacteria</taxon>
        <taxon>Bacillati</taxon>
        <taxon>Cyanobacteriota</taxon>
        <taxon>Cyanophyceae</taxon>
        <taxon>Nostocales</taxon>
        <taxon>Nostocaceae</taxon>
        <taxon>Dendronalium</taxon>
        <taxon>Dendronalium phyllosphericum</taxon>
    </lineage>
</organism>
<evidence type="ECO:0000256" key="2">
    <source>
        <dbReference type="ARBA" id="ARBA00022723"/>
    </source>
</evidence>
<dbReference type="InterPro" id="IPR004294">
    <property type="entry name" value="Carotenoid_Oase"/>
</dbReference>
<feature type="binding site" evidence="5">
    <location>
        <position position="198"/>
    </location>
    <ligand>
        <name>Fe cation</name>
        <dbReference type="ChEBI" id="CHEBI:24875"/>
        <note>catalytic</note>
    </ligand>
</feature>
<dbReference type="PANTHER" id="PTHR10543:SF89">
    <property type="entry name" value="CAROTENOID 9,10(9',10')-CLEAVAGE DIOXYGENASE 1"/>
    <property type="match status" value="1"/>
</dbReference>
<evidence type="ECO:0000256" key="1">
    <source>
        <dbReference type="ARBA" id="ARBA00006787"/>
    </source>
</evidence>
<comment type="similarity">
    <text evidence="1">Belongs to the carotenoid oxygenase family.</text>
</comment>
<evidence type="ECO:0000313" key="7">
    <source>
        <dbReference type="Proteomes" id="UP000662314"/>
    </source>
</evidence>
<keyword evidence="4 5" id="KW-0408">Iron</keyword>
<evidence type="ECO:0000256" key="3">
    <source>
        <dbReference type="ARBA" id="ARBA00023002"/>
    </source>
</evidence>
<sequence>MVDKSNNQSCSVPYSIIDATRKEVPENDNEPLKKMQIDGELPHDLQGHVFIVAPVGTVGSEGLPPQDGNTYLNGDGMICRLDFDRKDEVTFKTEIVKPEDYEADQKTVGSEYLKFRNHGIIRFSIFQGLRNELNTAFLPMKFSGQNERLLITYDAGRPYEIDPVTLNVVTPVGEIAEWQSVTKETVPFRFPPIFSTAHPVFDTHTQQMFTVNYGRSLNNLLGEKKNDYITLLRDSKNRELIQPEYAEFLELLINDLSGVFINDDFVHLLYWDGESRFQKWKLIEPDNTPVSIKQTLHQIGITEDYIILIDTSFTTGIGQIINNPWPANLDLAKKIRELLQNTPSPDSIVYVIPREQLKEGEESVVVQKLTIPREACHFLADYKNPEHKITLHIAHISAWNVSEWIRSYDQSPYAGYQIPQQLHGMQQCETDVSWMGRYVIDVSSQQPTIDKKVIYDDTCTWGAGLFAYLDRLPSSDQIPEKLDNIYWVSFGLWKDLMTQFISQMYKQYPYRTIPLEKVIELAESCAKPSCLYRLNTASNEAMEIADHFSFPSNHIALSPQFVPRSGGEESSTNGYILCTVSTPKRNEIWILDAANLKQGPLCKLHHPELNFGFSLHTTWLKNINSHEASYQAEDNIKWKSYVKKMLDFMEENLSSFTQKKKIDITTEIDVLNL</sequence>
<proteinExistence type="inferred from homology"/>
<dbReference type="AlphaFoldDB" id="A0A8J7ILD1"/>
<keyword evidence="3" id="KW-0560">Oxidoreductase</keyword>
<evidence type="ECO:0000313" key="6">
    <source>
        <dbReference type="EMBL" id="MBH8577985.1"/>
    </source>
</evidence>
<dbReference type="EMBL" id="JAECZA010000301">
    <property type="protein sequence ID" value="MBH8577985.1"/>
    <property type="molecule type" value="Genomic_DNA"/>
</dbReference>
<reference evidence="6 7" key="1">
    <citation type="journal article" date="2021" name="Int. J. Syst. Evol. Microbiol.">
        <title>Amazonocrinis nigriterrae gen. nov., sp. nov., Atlanticothrix silvestris gen. nov., sp. nov. and Dendronalium phyllosphericum gen. nov., sp. nov., nostocacean cyanobacteria from Brazilian environments.</title>
        <authorList>
            <person name="Alvarenga D.O."/>
            <person name="Andreote A.P.D."/>
            <person name="Branco L.H.Z."/>
            <person name="Delbaje E."/>
            <person name="Cruz R.B."/>
            <person name="Varani A.M."/>
            <person name="Fiore M.F."/>
        </authorList>
    </citation>
    <scope>NUCLEOTIDE SEQUENCE [LARGE SCALE GENOMIC DNA]</scope>
    <source>
        <strain evidence="6 7">CENA369</strain>
    </source>
</reference>
<comment type="cofactor">
    <cofactor evidence="5">
        <name>Fe(2+)</name>
        <dbReference type="ChEBI" id="CHEBI:29033"/>
    </cofactor>
    <text evidence="5">Binds 1 Fe(2+) ion per subunit.</text>
</comment>
<comment type="caution">
    <text evidence="6">The sequence shown here is derived from an EMBL/GenBank/DDBJ whole genome shotgun (WGS) entry which is preliminary data.</text>
</comment>
<accession>A0A8J7ILD1</accession>
<name>A0A8J7ILD1_9NOST</name>
<dbReference type="GO" id="GO:0046872">
    <property type="term" value="F:metal ion binding"/>
    <property type="evidence" value="ECO:0007669"/>
    <property type="project" value="UniProtKB-KW"/>
</dbReference>
<dbReference type="GO" id="GO:0010436">
    <property type="term" value="F:carotenoid dioxygenase activity"/>
    <property type="evidence" value="ECO:0007669"/>
    <property type="project" value="TreeGrafter"/>
</dbReference>
<gene>
    <name evidence="6" type="ORF">I8752_34565</name>
</gene>
<dbReference type="Pfam" id="PF03055">
    <property type="entry name" value="RPE65"/>
    <property type="match status" value="1"/>
</dbReference>
<dbReference type="GO" id="GO:0016121">
    <property type="term" value="P:carotene catabolic process"/>
    <property type="evidence" value="ECO:0007669"/>
    <property type="project" value="TreeGrafter"/>
</dbReference>
<keyword evidence="7" id="KW-1185">Reference proteome</keyword>
<dbReference type="PANTHER" id="PTHR10543">
    <property type="entry name" value="BETA-CAROTENE DIOXYGENASE"/>
    <property type="match status" value="1"/>
</dbReference>